<feature type="region of interest" description="Disordered" evidence="5">
    <location>
        <begin position="144"/>
        <end position="174"/>
    </location>
</feature>
<dbReference type="STRING" id="425264.A0A3G2S0D0"/>
<dbReference type="SMART" id="SM00451">
    <property type="entry name" value="ZnF_U1"/>
    <property type="match status" value="1"/>
</dbReference>
<dbReference type="VEuPathDB" id="FungiDB:DNF11_0029"/>
<dbReference type="GO" id="GO:0008270">
    <property type="term" value="F:zinc ion binding"/>
    <property type="evidence" value="ECO:0007669"/>
    <property type="project" value="UniProtKB-KW"/>
</dbReference>
<organism evidence="7 8">
    <name type="scientific">Malassezia restricta (strain ATCC 96810 / NBRC 103918 / CBS 7877)</name>
    <name type="common">Seborrheic dermatitis infection agent</name>
    <dbReference type="NCBI Taxonomy" id="425264"/>
    <lineage>
        <taxon>Eukaryota</taxon>
        <taxon>Fungi</taxon>
        <taxon>Dikarya</taxon>
        <taxon>Basidiomycota</taxon>
        <taxon>Ustilaginomycotina</taxon>
        <taxon>Malasseziomycetes</taxon>
        <taxon>Malasseziales</taxon>
        <taxon>Malasseziaceae</taxon>
        <taxon>Malassezia</taxon>
    </lineage>
</organism>
<dbReference type="InterPro" id="IPR036236">
    <property type="entry name" value="Znf_C2H2_sf"/>
</dbReference>
<evidence type="ECO:0000259" key="6">
    <source>
        <dbReference type="SMART" id="SM00451"/>
    </source>
</evidence>
<dbReference type="Proteomes" id="UP000269793">
    <property type="component" value="Chromosome I"/>
</dbReference>
<dbReference type="GO" id="GO:0000398">
    <property type="term" value="P:mRNA splicing, via spliceosome"/>
    <property type="evidence" value="ECO:0007669"/>
    <property type="project" value="InterPro"/>
</dbReference>
<dbReference type="AlphaFoldDB" id="A0A3G2S0D0"/>
<feature type="compositionally biased region" description="Basic and acidic residues" evidence="5">
    <location>
        <begin position="144"/>
        <end position="159"/>
    </location>
</feature>
<evidence type="ECO:0000256" key="2">
    <source>
        <dbReference type="ARBA" id="ARBA00022771"/>
    </source>
</evidence>
<evidence type="ECO:0000313" key="7">
    <source>
        <dbReference type="EMBL" id="AYO40979.1"/>
    </source>
</evidence>
<dbReference type="Pfam" id="PF12874">
    <property type="entry name" value="zf-met"/>
    <property type="match status" value="1"/>
</dbReference>
<dbReference type="GO" id="GO:0046540">
    <property type="term" value="C:U4/U6 x U5 tri-snRNP complex"/>
    <property type="evidence" value="ECO:0007669"/>
    <property type="project" value="TreeGrafter"/>
</dbReference>
<evidence type="ECO:0000256" key="3">
    <source>
        <dbReference type="ARBA" id="ARBA00022833"/>
    </source>
</evidence>
<accession>A0A3G2S0D0</accession>
<evidence type="ECO:0000313" key="8">
    <source>
        <dbReference type="Proteomes" id="UP000269793"/>
    </source>
</evidence>
<dbReference type="SUPFAM" id="SSF57667">
    <property type="entry name" value="beta-beta-alpha zinc fingers"/>
    <property type="match status" value="1"/>
</dbReference>
<dbReference type="InterPro" id="IPR013087">
    <property type="entry name" value="Znf_C2H2_type"/>
</dbReference>
<evidence type="ECO:0000256" key="5">
    <source>
        <dbReference type="SAM" id="MobiDB-lite"/>
    </source>
</evidence>
<keyword evidence="1" id="KW-0479">Metal-binding</keyword>
<keyword evidence="4" id="KW-0539">Nucleus</keyword>
<dbReference type="OrthoDB" id="30343at2759"/>
<evidence type="ECO:0000256" key="4">
    <source>
        <dbReference type="ARBA" id="ARBA00023242"/>
    </source>
</evidence>
<feature type="region of interest" description="Disordered" evidence="5">
    <location>
        <begin position="1"/>
        <end position="41"/>
    </location>
</feature>
<keyword evidence="3" id="KW-0862">Zinc</keyword>
<name>A0A3G2S0D0_MALR7</name>
<dbReference type="InterPro" id="IPR040107">
    <property type="entry name" value="Snu23"/>
</dbReference>
<evidence type="ECO:0000256" key="1">
    <source>
        <dbReference type="ARBA" id="ARBA00022723"/>
    </source>
</evidence>
<keyword evidence="8" id="KW-1185">Reference proteome</keyword>
<feature type="domain" description="U1-type" evidence="6">
    <location>
        <begin position="65"/>
        <end position="99"/>
    </location>
</feature>
<reference evidence="7 8" key="1">
    <citation type="submission" date="2018-10" db="EMBL/GenBank/DDBJ databases">
        <title>Complete genome sequence of Malassezia restricta CBS 7877.</title>
        <authorList>
            <person name="Morand S.C."/>
            <person name="Bertignac M."/>
            <person name="Iltis A."/>
            <person name="Kolder I."/>
            <person name="Pirovano W."/>
            <person name="Jourdain R."/>
            <person name="Clavaud C."/>
        </authorList>
    </citation>
    <scope>NUCLEOTIDE SEQUENCE [LARGE SCALE GENOMIC DNA]</scope>
    <source>
        <strain evidence="7 8">CBS 7877</strain>
    </source>
</reference>
<keyword evidence="2" id="KW-0863">Zinc-finger</keyword>
<dbReference type="Gene3D" id="3.30.160.60">
    <property type="entry name" value="Classic Zinc Finger"/>
    <property type="match status" value="1"/>
</dbReference>
<dbReference type="GO" id="GO:0003676">
    <property type="term" value="F:nucleic acid binding"/>
    <property type="evidence" value="ECO:0007669"/>
    <property type="project" value="InterPro"/>
</dbReference>
<gene>
    <name evidence="7" type="primary">Zmat2</name>
    <name evidence="7" type="ORF">DNF11_0029</name>
</gene>
<dbReference type="GO" id="GO:0005681">
    <property type="term" value="C:spliceosomal complex"/>
    <property type="evidence" value="ECO:0007669"/>
    <property type="project" value="InterPro"/>
</dbReference>
<dbReference type="EMBL" id="CP033148">
    <property type="protein sequence ID" value="AYO40979.1"/>
    <property type="molecule type" value="Genomic_DNA"/>
</dbReference>
<sequence length="191" mass="21887">MPETDWDVANSAGDVRSKRGQMPSQRRRRELPKPTRAMQAHQDLDLEKDSGTIRLVENEDGRGGGPGFYCDVCKKTCKDSVGYLDHINGRMHLRRLGQTTQAERGTLQSVKDRIAYIRAERALGATPAQRYDFDARLRQIAADQRREHEQRRRDRQQERLRKKPRSDEDVVVQDDADVMAAMGFSSFGSTR</sequence>
<protein>
    <submittedName>
        <fullName evidence="7">Zinc finger matrin-type protein 2</fullName>
    </submittedName>
</protein>
<proteinExistence type="predicted"/>
<dbReference type="InterPro" id="IPR003604">
    <property type="entry name" value="Matrin/U1-like-C_Znf_C2H2"/>
</dbReference>
<dbReference type="PANTHER" id="PTHR45986">
    <property type="entry name" value="ZINC FINGER MATRIN-TYPE PROTEIN 2"/>
    <property type="match status" value="1"/>
</dbReference>
<dbReference type="PANTHER" id="PTHR45986:SF1">
    <property type="entry name" value="ZINC FINGER MATRIN-TYPE PROTEIN 2"/>
    <property type="match status" value="1"/>
</dbReference>